<comment type="cofactor">
    <cofactor evidence="1">
        <name>FMN</name>
        <dbReference type="ChEBI" id="CHEBI:58210"/>
    </cofactor>
</comment>
<dbReference type="GO" id="GO:0010181">
    <property type="term" value="F:FMN binding"/>
    <property type="evidence" value="ECO:0007669"/>
    <property type="project" value="InterPro"/>
</dbReference>
<dbReference type="SUPFAM" id="SSF50475">
    <property type="entry name" value="FMN-binding split barrel"/>
    <property type="match status" value="1"/>
</dbReference>
<organism evidence="4 5">
    <name type="scientific">Acinetobacter bereziniae</name>
    <name type="common">Acinetobacter genomosp. 10</name>
    <dbReference type="NCBI Taxonomy" id="106648"/>
    <lineage>
        <taxon>Bacteria</taxon>
        <taxon>Pseudomonadati</taxon>
        <taxon>Pseudomonadota</taxon>
        <taxon>Gammaproteobacteria</taxon>
        <taxon>Moraxellales</taxon>
        <taxon>Moraxellaceae</taxon>
        <taxon>Acinetobacter</taxon>
    </lineage>
</organism>
<dbReference type="RefSeq" id="WP_042085122.1">
    <property type="nucleotide sequence ID" value="NZ_BKEF01000005.1"/>
</dbReference>
<dbReference type="EMBL" id="CP092085">
    <property type="protein sequence ID" value="UUN96612.1"/>
    <property type="molecule type" value="Genomic_DNA"/>
</dbReference>
<dbReference type="STRING" id="106648.GCA_000753985_00547"/>
<dbReference type="InterPro" id="IPR012349">
    <property type="entry name" value="Split_barrel_FMN-bd"/>
</dbReference>
<accession>A0A0A8TEV2</accession>
<dbReference type="SMART" id="SM00903">
    <property type="entry name" value="Flavin_Reduct"/>
    <property type="match status" value="1"/>
</dbReference>
<proteinExistence type="inferred from homology"/>
<dbReference type="Pfam" id="PF01613">
    <property type="entry name" value="Flavin_Reduct"/>
    <property type="match status" value="1"/>
</dbReference>
<sequence>MNQHLQAVELSKAYRLLNHGPTVLVSAQYEHEQNVMAAAWACALELVPAKVTVVLDKSTKTRLLIEKSGYFILQVPTLKQLKLVQQLGSISQFNDPEKLSHCETPLFKFEGFDLPAVEGCAAWLICELIPEPHNQQEHDLFIGKVIAAYADDRVFRNGHWYYHEVDAEWKSLHHVAGGHYYTIGDPVDANLIQP</sequence>
<dbReference type="PANTHER" id="PTHR43567">
    <property type="entry name" value="FLAVOREDOXIN-RELATED-RELATED"/>
    <property type="match status" value="1"/>
</dbReference>
<evidence type="ECO:0000256" key="1">
    <source>
        <dbReference type="ARBA" id="ARBA00001917"/>
    </source>
</evidence>
<evidence type="ECO:0000313" key="5">
    <source>
        <dbReference type="Proteomes" id="UP000644140"/>
    </source>
</evidence>
<comment type="similarity">
    <text evidence="3">Belongs to the flavoredoxin family.</text>
</comment>
<evidence type="ECO:0000256" key="2">
    <source>
        <dbReference type="ARBA" id="ARBA00022630"/>
    </source>
</evidence>
<dbReference type="KEGG" id="aber:BSR55_06915"/>
<protein>
    <submittedName>
        <fullName evidence="4">Flavin reductase family protein</fullName>
    </submittedName>
</protein>
<dbReference type="InterPro" id="IPR052174">
    <property type="entry name" value="Flavoredoxin"/>
</dbReference>
<dbReference type="InterPro" id="IPR002563">
    <property type="entry name" value="Flavin_Rdtase-like_dom"/>
</dbReference>
<evidence type="ECO:0000256" key="3">
    <source>
        <dbReference type="ARBA" id="ARBA00038054"/>
    </source>
</evidence>
<dbReference type="Proteomes" id="UP000644140">
    <property type="component" value="Chromosome"/>
</dbReference>
<dbReference type="AlphaFoldDB" id="A0A0A8TEV2"/>
<dbReference type="GO" id="GO:0016646">
    <property type="term" value="F:oxidoreductase activity, acting on the CH-NH group of donors, NAD or NADP as acceptor"/>
    <property type="evidence" value="ECO:0007669"/>
    <property type="project" value="UniProtKB-ARBA"/>
</dbReference>
<reference evidence="4" key="1">
    <citation type="submission" date="2022-02" db="EMBL/GenBank/DDBJ databases">
        <title>Characterization of Tn125 harboring carbapenem-resistant Acinetobacter bereziniae clinical isolates.</title>
        <authorList>
            <person name="Wong N.-K."/>
            <person name="Pan Q."/>
        </authorList>
    </citation>
    <scope>NUCLEOTIDE SEQUENCE</scope>
    <source>
        <strain evidence="4">GD03393</strain>
    </source>
</reference>
<gene>
    <name evidence="4" type="ORF">I9054_014665</name>
</gene>
<keyword evidence="2" id="KW-0285">Flavoprotein</keyword>
<evidence type="ECO:0000313" key="4">
    <source>
        <dbReference type="EMBL" id="UUN96612.1"/>
    </source>
</evidence>
<dbReference type="PANTHER" id="PTHR43567:SF1">
    <property type="entry name" value="FLAVOREDOXIN"/>
    <property type="match status" value="1"/>
</dbReference>
<dbReference type="Gene3D" id="2.30.110.10">
    <property type="entry name" value="Electron Transport, Fmn-binding Protein, Chain A"/>
    <property type="match status" value="1"/>
</dbReference>
<name>A0A0A8TEV2_ACIBZ</name>
<dbReference type="eggNOG" id="COG1853">
    <property type="taxonomic scope" value="Bacteria"/>
</dbReference>